<accession>E4N6S7</accession>
<gene>
    <name evidence="2" type="ordered locus">KSE_10740</name>
</gene>
<evidence type="ECO:0000259" key="1">
    <source>
        <dbReference type="PROSITE" id="PS51186"/>
    </source>
</evidence>
<dbReference type="GO" id="GO:0005737">
    <property type="term" value="C:cytoplasm"/>
    <property type="evidence" value="ECO:0007669"/>
    <property type="project" value="TreeGrafter"/>
</dbReference>
<sequence length="177" mass="18851">MRDEPPHGVVEGGLTRLVPTAEADLELLAGWFADPGFVRYWGGRPLTRAEVAAKYTGRRRPAVESFLVLARSTAAPVGYIQYAAADGGGPERGGGIDLVLLPGAQGEGLGPDAARALVRHLHTELGWRRVTVDPEASNTRAVRAWTKAGFRLVDRRGSRLLMECRPAPGRPAPGPAG</sequence>
<dbReference type="GO" id="GO:0008999">
    <property type="term" value="F:protein-N-terminal-alanine acetyltransferase activity"/>
    <property type="evidence" value="ECO:0007669"/>
    <property type="project" value="TreeGrafter"/>
</dbReference>
<dbReference type="InterPro" id="IPR051908">
    <property type="entry name" value="Ribosomal_N-acetyltransferase"/>
</dbReference>
<keyword evidence="2" id="KW-0808">Transferase</keyword>
<dbReference type="PROSITE" id="PS51186">
    <property type="entry name" value="GNAT"/>
    <property type="match status" value="1"/>
</dbReference>
<dbReference type="Pfam" id="PF13302">
    <property type="entry name" value="Acetyltransf_3"/>
    <property type="match status" value="1"/>
</dbReference>
<feature type="domain" description="N-acetyltransferase" evidence="1">
    <location>
        <begin position="15"/>
        <end position="167"/>
    </location>
</feature>
<dbReference type="PATRIC" id="fig|452652.3.peg.1065"/>
<dbReference type="HOGENOM" id="CLU_013985_12_0_11"/>
<proteinExistence type="predicted"/>
<dbReference type="AlphaFoldDB" id="E4N6S7"/>
<dbReference type="EC" id="2.3.1.-" evidence="2"/>
<protein>
    <submittedName>
        <fullName evidence="2">Putative acetyltransferase</fullName>
        <ecNumber evidence="2">2.3.1.-</ecNumber>
    </submittedName>
</protein>
<dbReference type="EMBL" id="AP010968">
    <property type="protein sequence ID" value="BAJ26908.1"/>
    <property type="molecule type" value="Genomic_DNA"/>
</dbReference>
<dbReference type="STRING" id="452652.KSE_10740"/>
<keyword evidence="3" id="KW-1185">Reference proteome</keyword>
<evidence type="ECO:0000313" key="2">
    <source>
        <dbReference type="EMBL" id="BAJ26908.1"/>
    </source>
</evidence>
<dbReference type="Gene3D" id="3.40.630.30">
    <property type="match status" value="1"/>
</dbReference>
<dbReference type="KEGG" id="ksk:KSE_10740"/>
<evidence type="ECO:0000313" key="3">
    <source>
        <dbReference type="Proteomes" id="UP000007076"/>
    </source>
</evidence>
<organism evidence="2 3">
    <name type="scientific">Kitasatospora setae (strain ATCC 33774 / DSM 43861 / JCM 3304 / KCC A-0304 / NBRC 14216 / KM-6054)</name>
    <name type="common">Streptomyces setae</name>
    <dbReference type="NCBI Taxonomy" id="452652"/>
    <lineage>
        <taxon>Bacteria</taxon>
        <taxon>Bacillati</taxon>
        <taxon>Actinomycetota</taxon>
        <taxon>Actinomycetes</taxon>
        <taxon>Kitasatosporales</taxon>
        <taxon>Streptomycetaceae</taxon>
        <taxon>Kitasatospora</taxon>
    </lineage>
</organism>
<dbReference type="RefSeq" id="WP_014134227.1">
    <property type="nucleotide sequence ID" value="NC_016109.1"/>
</dbReference>
<dbReference type="PANTHER" id="PTHR43441:SF6">
    <property type="entry name" value="N-ACETYLTRANSFERASE DOMAIN-CONTAINING PROTEIN"/>
    <property type="match status" value="1"/>
</dbReference>
<keyword evidence="2" id="KW-0012">Acyltransferase</keyword>
<dbReference type="GO" id="GO:1990189">
    <property type="term" value="F:protein N-terminal-serine acetyltransferase activity"/>
    <property type="evidence" value="ECO:0007669"/>
    <property type="project" value="TreeGrafter"/>
</dbReference>
<reference evidence="2 3" key="1">
    <citation type="journal article" date="2010" name="DNA Res.">
        <title>Genome sequence of Kitasatospora setae NBRC 14216T: an evolutionary snapshot of the family Streptomycetaceae.</title>
        <authorList>
            <person name="Ichikawa N."/>
            <person name="Oguchi A."/>
            <person name="Ikeda H."/>
            <person name="Ishikawa J."/>
            <person name="Kitani S."/>
            <person name="Watanabe Y."/>
            <person name="Nakamura S."/>
            <person name="Katano Y."/>
            <person name="Kishi E."/>
            <person name="Sasagawa M."/>
            <person name="Ankai A."/>
            <person name="Fukui S."/>
            <person name="Hashimoto Y."/>
            <person name="Kamata S."/>
            <person name="Otoguro M."/>
            <person name="Tanikawa S."/>
            <person name="Nihira T."/>
            <person name="Horinouchi S."/>
            <person name="Ohnishi Y."/>
            <person name="Hayakawa M."/>
            <person name="Kuzuyama T."/>
            <person name="Arisawa A."/>
            <person name="Nomoto F."/>
            <person name="Miura H."/>
            <person name="Takahashi Y."/>
            <person name="Fujita N."/>
        </authorList>
    </citation>
    <scope>NUCLEOTIDE SEQUENCE [LARGE SCALE GENOMIC DNA]</scope>
    <source>
        <strain evidence="3">ATCC 33774 / DSM 43861 / JCM 3304 / KCC A-0304 / NBRC 14216 / KM-6054</strain>
    </source>
</reference>
<dbReference type="InterPro" id="IPR016181">
    <property type="entry name" value="Acyl_CoA_acyltransferase"/>
</dbReference>
<dbReference type="SUPFAM" id="SSF55729">
    <property type="entry name" value="Acyl-CoA N-acyltransferases (Nat)"/>
    <property type="match status" value="1"/>
</dbReference>
<dbReference type="eggNOG" id="COG1670">
    <property type="taxonomic scope" value="Bacteria"/>
</dbReference>
<dbReference type="Proteomes" id="UP000007076">
    <property type="component" value="Chromosome"/>
</dbReference>
<name>E4N6S7_KITSK</name>
<dbReference type="InterPro" id="IPR000182">
    <property type="entry name" value="GNAT_dom"/>
</dbReference>
<dbReference type="PANTHER" id="PTHR43441">
    <property type="entry name" value="RIBOSOMAL-PROTEIN-SERINE ACETYLTRANSFERASE"/>
    <property type="match status" value="1"/>
</dbReference>